<organism evidence="1 2">
    <name type="scientific">Methylocystis hirsuta</name>
    <dbReference type="NCBI Taxonomy" id="369798"/>
    <lineage>
        <taxon>Bacteria</taxon>
        <taxon>Pseudomonadati</taxon>
        <taxon>Pseudomonadota</taxon>
        <taxon>Alphaproteobacteria</taxon>
        <taxon>Hyphomicrobiales</taxon>
        <taxon>Methylocystaceae</taxon>
        <taxon>Methylocystis</taxon>
    </lineage>
</organism>
<name>A0A3M9XQY7_9HYPH</name>
<comment type="caution">
    <text evidence="1">The sequence shown here is derived from an EMBL/GenBank/DDBJ whole genome shotgun (WGS) entry which is preliminary data.</text>
</comment>
<reference evidence="1 2" key="1">
    <citation type="submission" date="2018-08" db="EMBL/GenBank/DDBJ databases">
        <title>Genome sequence of Methylocystis hirsuta CSC1, a methanotroph able to accumulate PHAs.</title>
        <authorList>
            <person name="Bordel S."/>
            <person name="Rodriguez E."/>
            <person name="Gancedo J."/>
            <person name="Munoz R."/>
        </authorList>
    </citation>
    <scope>NUCLEOTIDE SEQUENCE [LARGE SCALE GENOMIC DNA]</scope>
    <source>
        <strain evidence="1 2">CSC1</strain>
    </source>
</reference>
<evidence type="ECO:0000313" key="1">
    <source>
        <dbReference type="EMBL" id="RNJ50689.1"/>
    </source>
</evidence>
<dbReference type="AlphaFoldDB" id="A0A3M9XQY7"/>
<dbReference type="EMBL" id="QWDD01000001">
    <property type="protein sequence ID" value="RNJ50689.1"/>
    <property type="molecule type" value="Genomic_DNA"/>
</dbReference>
<keyword evidence="2" id="KW-1185">Reference proteome</keyword>
<protein>
    <submittedName>
        <fullName evidence="1">Uncharacterized protein</fullName>
    </submittedName>
</protein>
<dbReference type="Proteomes" id="UP000268623">
    <property type="component" value="Unassembled WGS sequence"/>
</dbReference>
<accession>A0A3M9XQY7</accession>
<proteinExistence type="predicted"/>
<gene>
    <name evidence="1" type="ORF">D1O30_14955</name>
</gene>
<sequence>MNRIVREHYPAAKLPEDLRDEIDPEKQVTITIEVESPDSNSELTESRNDWFSKYEHIHRSNFHSLDEVNAHVRSLRDEWGHRER</sequence>
<dbReference type="RefSeq" id="WP_123176604.1">
    <property type="nucleotide sequence ID" value="NZ_QWDD01000001.1"/>
</dbReference>
<evidence type="ECO:0000313" key="2">
    <source>
        <dbReference type="Proteomes" id="UP000268623"/>
    </source>
</evidence>
<dbReference type="OrthoDB" id="7875908at2"/>